<feature type="compositionally biased region" description="Polar residues" evidence="1">
    <location>
        <begin position="85"/>
        <end position="95"/>
    </location>
</feature>
<name>A0A0E1RZE3_COCIM</name>
<accession>A0A0E1RZE3</accession>
<reference evidence="4" key="2">
    <citation type="journal article" date="2010" name="Genome Res.">
        <title>Population genomic sequencing of Coccidioides fungi reveals recent hybridization and transposon control.</title>
        <authorList>
            <person name="Neafsey D.E."/>
            <person name="Barker B.M."/>
            <person name="Sharpton T.J."/>
            <person name="Stajich J.E."/>
            <person name="Park D.J."/>
            <person name="Whiston E."/>
            <person name="Hung C.-Y."/>
            <person name="McMahan C."/>
            <person name="White J."/>
            <person name="Sykes S."/>
            <person name="Heiman D."/>
            <person name="Young S."/>
            <person name="Zeng Q."/>
            <person name="Abouelleil A."/>
            <person name="Aftuck L."/>
            <person name="Bessette D."/>
            <person name="Brown A."/>
            <person name="FitzGerald M."/>
            <person name="Lui A."/>
            <person name="Macdonald J.P."/>
            <person name="Priest M."/>
            <person name="Orbach M.J."/>
            <person name="Galgiani J.N."/>
            <person name="Kirkland T.N."/>
            <person name="Cole G.T."/>
            <person name="Birren B.W."/>
            <person name="Henn M.R."/>
            <person name="Taylor J.W."/>
            <person name="Rounsley S.D."/>
        </authorList>
    </citation>
    <scope>GENOME REANNOTATION</scope>
    <source>
        <strain evidence="4">RS</strain>
    </source>
</reference>
<keyword evidence="4" id="KW-1185">Reference proteome</keyword>
<dbReference type="InParanoid" id="A0A0E1RZE3"/>
<keyword evidence="2" id="KW-0732">Signal</keyword>
<evidence type="ECO:0000313" key="3">
    <source>
        <dbReference type="EMBL" id="EAS37481.2"/>
    </source>
</evidence>
<feature type="chain" id="PRO_5002385658" description="Secreted protein" evidence="2">
    <location>
        <begin position="23"/>
        <end position="124"/>
    </location>
</feature>
<dbReference type="Proteomes" id="UP000001261">
    <property type="component" value="Unassembled WGS sequence"/>
</dbReference>
<protein>
    <recommendedName>
        <fullName evidence="5">Secreted protein</fullName>
    </recommendedName>
</protein>
<proteinExistence type="predicted"/>
<organism evidence="3 4">
    <name type="scientific">Coccidioides immitis (strain RS)</name>
    <name type="common">Valley fever fungus</name>
    <dbReference type="NCBI Taxonomy" id="246410"/>
    <lineage>
        <taxon>Eukaryota</taxon>
        <taxon>Fungi</taxon>
        <taxon>Dikarya</taxon>
        <taxon>Ascomycota</taxon>
        <taxon>Pezizomycotina</taxon>
        <taxon>Eurotiomycetes</taxon>
        <taxon>Eurotiomycetidae</taxon>
        <taxon>Onygenales</taxon>
        <taxon>Onygenaceae</taxon>
        <taxon>Coccidioides</taxon>
    </lineage>
</organism>
<evidence type="ECO:0008006" key="5">
    <source>
        <dbReference type="Google" id="ProtNLM"/>
    </source>
</evidence>
<evidence type="ECO:0000313" key="4">
    <source>
        <dbReference type="Proteomes" id="UP000001261"/>
    </source>
</evidence>
<evidence type="ECO:0000256" key="2">
    <source>
        <dbReference type="SAM" id="SignalP"/>
    </source>
</evidence>
<dbReference type="RefSeq" id="XP_001249064.2">
    <property type="nucleotide sequence ID" value="XM_001249063.2"/>
</dbReference>
<feature type="region of interest" description="Disordered" evidence="1">
    <location>
        <begin position="76"/>
        <end position="124"/>
    </location>
</feature>
<sequence length="124" mass="13786">MAPTILIRLFPALLFPPFPVNAGYTNSQGENGSGTYAPDPLDIHNQRLGLVQGMNGRLRSHFRSRWLAAFVPDENRAHSFPGRSSRVSKSKNSLRCNHPWKVSTAENPHPHAHQPKRGGLKSRA</sequence>
<dbReference type="GeneID" id="4565507"/>
<dbReference type="KEGG" id="cim:CIMG_02835"/>
<reference evidence="4" key="1">
    <citation type="journal article" date="2009" name="Genome Res.">
        <title>Comparative genomic analyses of the human fungal pathogens Coccidioides and their relatives.</title>
        <authorList>
            <person name="Sharpton T.J."/>
            <person name="Stajich J.E."/>
            <person name="Rounsley S.D."/>
            <person name="Gardner M.J."/>
            <person name="Wortman J.R."/>
            <person name="Jordar V.S."/>
            <person name="Maiti R."/>
            <person name="Kodira C.D."/>
            <person name="Neafsey D.E."/>
            <person name="Zeng Q."/>
            <person name="Hung C.-Y."/>
            <person name="McMahan C."/>
            <person name="Muszewska A."/>
            <person name="Grynberg M."/>
            <person name="Mandel M.A."/>
            <person name="Kellner E.M."/>
            <person name="Barker B.M."/>
            <person name="Galgiani J.N."/>
            <person name="Orbach M.J."/>
            <person name="Kirkland T.N."/>
            <person name="Cole G.T."/>
            <person name="Henn M.R."/>
            <person name="Birren B.W."/>
            <person name="Taylor J.W."/>
        </authorList>
    </citation>
    <scope>NUCLEOTIDE SEQUENCE [LARGE SCALE GENOMIC DNA]</scope>
    <source>
        <strain evidence="4">RS</strain>
    </source>
</reference>
<dbReference type="EMBL" id="GG704911">
    <property type="protein sequence ID" value="EAS37481.2"/>
    <property type="molecule type" value="Genomic_DNA"/>
</dbReference>
<evidence type="ECO:0000256" key="1">
    <source>
        <dbReference type="SAM" id="MobiDB-lite"/>
    </source>
</evidence>
<dbReference type="VEuPathDB" id="FungiDB:CIMG_02835"/>
<feature type="compositionally biased region" description="Basic residues" evidence="1">
    <location>
        <begin position="110"/>
        <end position="124"/>
    </location>
</feature>
<feature type="signal peptide" evidence="2">
    <location>
        <begin position="1"/>
        <end position="22"/>
    </location>
</feature>
<gene>
    <name evidence="3" type="ORF">CIMG_02835</name>
</gene>
<dbReference type="AlphaFoldDB" id="A0A0E1RZE3"/>